<dbReference type="GO" id="GO:0016491">
    <property type="term" value="F:oxidoreductase activity"/>
    <property type="evidence" value="ECO:0007669"/>
    <property type="project" value="UniProtKB-KW"/>
</dbReference>
<dbReference type="PANTHER" id="PTHR42682">
    <property type="entry name" value="HYDROGENASE-4 COMPONENT F"/>
    <property type="match status" value="1"/>
</dbReference>
<evidence type="ECO:0000256" key="5">
    <source>
        <dbReference type="ARBA" id="ARBA00023002"/>
    </source>
</evidence>
<keyword evidence="4 7" id="KW-1133">Transmembrane helix</keyword>
<feature type="domain" description="NADH:quinone oxidoreductase/Mrp antiporter transmembrane" evidence="8">
    <location>
        <begin position="4"/>
        <end position="208"/>
    </location>
</feature>
<evidence type="ECO:0000256" key="3">
    <source>
        <dbReference type="ARBA" id="ARBA00022692"/>
    </source>
</evidence>
<evidence type="ECO:0000256" key="2">
    <source>
        <dbReference type="ARBA" id="ARBA00022475"/>
    </source>
</evidence>
<evidence type="ECO:0000256" key="4">
    <source>
        <dbReference type="ARBA" id="ARBA00022989"/>
    </source>
</evidence>
<feature type="transmembrane region" description="Helical" evidence="7">
    <location>
        <begin position="6"/>
        <end position="26"/>
    </location>
</feature>
<evidence type="ECO:0000313" key="9">
    <source>
        <dbReference type="EMBL" id="VAW39248.1"/>
    </source>
</evidence>
<dbReference type="Pfam" id="PF00361">
    <property type="entry name" value="Proton_antipo_M"/>
    <property type="match status" value="1"/>
</dbReference>
<dbReference type="PANTHER" id="PTHR42682:SF5">
    <property type="entry name" value="HYDROGENASE-4 COMPONENT F"/>
    <property type="match status" value="1"/>
</dbReference>
<evidence type="ECO:0000256" key="7">
    <source>
        <dbReference type="SAM" id="Phobius"/>
    </source>
</evidence>
<feature type="transmembrane region" description="Helical" evidence="7">
    <location>
        <begin position="199"/>
        <end position="223"/>
    </location>
</feature>
<evidence type="ECO:0000259" key="8">
    <source>
        <dbReference type="Pfam" id="PF00361"/>
    </source>
</evidence>
<proteinExistence type="predicted"/>
<evidence type="ECO:0000256" key="1">
    <source>
        <dbReference type="ARBA" id="ARBA00004651"/>
    </source>
</evidence>
<evidence type="ECO:0000256" key="6">
    <source>
        <dbReference type="ARBA" id="ARBA00023136"/>
    </source>
</evidence>
<keyword evidence="6 7" id="KW-0472">Membrane</keyword>
<feature type="transmembrane region" description="Helical" evidence="7">
    <location>
        <begin position="102"/>
        <end position="121"/>
    </location>
</feature>
<dbReference type="InterPro" id="IPR001750">
    <property type="entry name" value="ND/Mrp_TM"/>
</dbReference>
<keyword evidence="3 7" id="KW-0812">Transmembrane</keyword>
<reference evidence="9" key="1">
    <citation type="submission" date="2018-06" db="EMBL/GenBank/DDBJ databases">
        <authorList>
            <person name="Zhirakovskaya E."/>
        </authorList>
    </citation>
    <scope>NUCLEOTIDE SEQUENCE</scope>
</reference>
<feature type="transmembrane region" description="Helical" evidence="7">
    <location>
        <begin position="71"/>
        <end position="90"/>
    </location>
</feature>
<comment type="subcellular location">
    <subcellularLocation>
        <location evidence="1">Cell membrane</location>
        <topology evidence="1">Multi-pass membrane protein</topology>
    </subcellularLocation>
</comment>
<feature type="transmembrane region" description="Helical" evidence="7">
    <location>
        <begin position="168"/>
        <end position="187"/>
    </location>
</feature>
<name>A0A3B0V6N5_9ZZZZ</name>
<protein>
    <submittedName>
        <fullName evidence="9">Hydrogenase-4 component F</fullName>
    </submittedName>
</protein>
<feature type="transmembrane region" description="Helical" evidence="7">
    <location>
        <begin position="244"/>
        <end position="262"/>
    </location>
</feature>
<gene>
    <name evidence="9" type="ORF">MNBD_DELTA04-1135</name>
</gene>
<accession>A0A3B0V6N5</accession>
<keyword evidence="2" id="KW-1003">Cell membrane</keyword>
<dbReference type="InterPro" id="IPR052175">
    <property type="entry name" value="ComplexI-like_HydComp"/>
</dbReference>
<dbReference type="EMBL" id="UOEY01000069">
    <property type="protein sequence ID" value="VAW39248.1"/>
    <property type="molecule type" value="Genomic_DNA"/>
</dbReference>
<organism evidence="9">
    <name type="scientific">hydrothermal vent metagenome</name>
    <dbReference type="NCBI Taxonomy" id="652676"/>
    <lineage>
        <taxon>unclassified sequences</taxon>
        <taxon>metagenomes</taxon>
        <taxon>ecological metagenomes</taxon>
    </lineage>
</organism>
<feature type="transmembrane region" description="Helical" evidence="7">
    <location>
        <begin position="127"/>
        <end position="148"/>
    </location>
</feature>
<keyword evidence="5" id="KW-0560">Oxidoreductase</keyword>
<feature type="transmembrane region" description="Helical" evidence="7">
    <location>
        <begin position="38"/>
        <end position="59"/>
    </location>
</feature>
<sequence length="279" mass="29395">MLKTAFIFILIGFGTKVGLVPMHTWLPDAHSQAPSPVCALLSGVETTTILYVILRLLPILNVSPSIHAGEWFLVSGLVSVGAAAFLLIQVKDYKRLFAFSTVEHMGIIMVAVGLGGSAAHLGATYQILSHAITKSLCFFAAGSTLLIVGTREISSVRGLIRTSPIAGAAFLIGGLAIAGAPPFAVFLSEFSILRAGIAGGHYIAITLLGIFILMAFAAVMFHVNRMVFGKPPEDMIKVALPKTAVISLAMALVPVIVLGLYIPDSLYKLLRLAAASLGR</sequence>
<dbReference type="AlphaFoldDB" id="A0A3B0V6N5"/>
<dbReference type="GO" id="GO:0005886">
    <property type="term" value="C:plasma membrane"/>
    <property type="evidence" value="ECO:0007669"/>
    <property type="project" value="UniProtKB-SubCell"/>
</dbReference>